<protein>
    <recommendedName>
        <fullName evidence="6">Reticulon-like protein</fullName>
    </recommendedName>
</protein>
<evidence type="ECO:0000256" key="5">
    <source>
        <dbReference type="ARBA" id="ARBA00023136"/>
    </source>
</evidence>
<keyword evidence="5 6" id="KW-0472">Membrane</keyword>
<sequence>MLFLAALFLWSNAASFLDRNPPKFLEVILSEELFLTVAQAVRFQINDAYATFRFVASGKDLKTFLMAIGGLWIFSIISNWFSFLTLFYIVFTIICSLPALEVRG</sequence>
<name>A0A2I0VJI1_9ASPA</name>
<dbReference type="InterPro" id="IPR045064">
    <property type="entry name" value="Reticulon-like"/>
</dbReference>
<dbReference type="EMBL" id="KZ503477">
    <property type="protein sequence ID" value="PKU63572.1"/>
    <property type="molecule type" value="Genomic_DNA"/>
</dbReference>
<evidence type="ECO:0000313" key="9">
    <source>
        <dbReference type="EMBL" id="PKU63572.1"/>
    </source>
</evidence>
<dbReference type="GO" id="GO:0005789">
    <property type="term" value="C:endoplasmic reticulum membrane"/>
    <property type="evidence" value="ECO:0007669"/>
    <property type="project" value="UniProtKB-SubCell"/>
</dbReference>
<keyword evidence="10" id="KW-1185">Reference proteome</keyword>
<keyword evidence="3 6" id="KW-0256">Endoplasmic reticulum</keyword>
<evidence type="ECO:0000256" key="7">
    <source>
        <dbReference type="SAM" id="SignalP"/>
    </source>
</evidence>
<reference evidence="9 10" key="2">
    <citation type="journal article" date="2017" name="Nature">
        <title>The Apostasia genome and the evolution of orchids.</title>
        <authorList>
            <person name="Zhang G.Q."/>
            <person name="Liu K.W."/>
            <person name="Li Z."/>
            <person name="Lohaus R."/>
            <person name="Hsiao Y.Y."/>
            <person name="Niu S.C."/>
            <person name="Wang J.Y."/>
            <person name="Lin Y.C."/>
            <person name="Xu Q."/>
            <person name="Chen L.J."/>
            <person name="Yoshida K."/>
            <person name="Fujiwara S."/>
            <person name="Wang Z.W."/>
            <person name="Zhang Y.Q."/>
            <person name="Mitsuda N."/>
            <person name="Wang M."/>
            <person name="Liu G.H."/>
            <person name="Pecoraro L."/>
            <person name="Huang H.X."/>
            <person name="Xiao X.J."/>
            <person name="Lin M."/>
            <person name="Wu X.Y."/>
            <person name="Wu W.L."/>
            <person name="Chen Y.Y."/>
            <person name="Chang S.B."/>
            <person name="Sakamoto S."/>
            <person name="Ohme-Takagi M."/>
            <person name="Yagi M."/>
            <person name="Zeng S.J."/>
            <person name="Shen C.Y."/>
            <person name="Yeh C.M."/>
            <person name="Luo Y.B."/>
            <person name="Tsai W.C."/>
            <person name="Van de Peer Y."/>
            <person name="Liu Z.J."/>
        </authorList>
    </citation>
    <scope>NUCLEOTIDE SEQUENCE [LARGE SCALE GENOMIC DNA]</scope>
    <source>
        <tissue evidence="9">The whole plant</tissue>
    </source>
</reference>
<dbReference type="GO" id="GO:0009617">
    <property type="term" value="P:response to bacterium"/>
    <property type="evidence" value="ECO:0007669"/>
    <property type="project" value="InterPro"/>
</dbReference>
<dbReference type="InterPro" id="IPR003388">
    <property type="entry name" value="Reticulon"/>
</dbReference>
<evidence type="ECO:0000256" key="6">
    <source>
        <dbReference type="RuleBase" id="RU363132"/>
    </source>
</evidence>
<reference evidence="9 10" key="1">
    <citation type="journal article" date="2016" name="Sci. Rep.">
        <title>The Dendrobium catenatum Lindl. genome sequence provides insights into polysaccharide synthase, floral development and adaptive evolution.</title>
        <authorList>
            <person name="Zhang G.Q."/>
            <person name="Xu Q."/>
            <person name="Bian C."/>
            <person name="Tsai W.C."/>
            <person name="Yeh C.M."/>
            <person name="Liu K.W."/>
            <person name="Yoshida K."/>
            <person name="Zhang L.S."/>
            <person name="Chang S.B."/>
            <person name="Chen F."/>
            <person name="Shi Y."/>
            <person name="Su Y.Y."/>
            <person name="Zhang Y.Q."/>
            <person name="Chen L.J."/>
            <person name="Yin Y."/>
            <person name="Lin M."/>
            <person name="Huang H."/>
            <person name="Deng H."/>
            <person name="Wang Z.W."/>
            <person name="Zhu S.L."/>
            <person name="Zhao X."/>
            <person name="Deng C."/>
            <person name="Niu S.C."/>
            <person name="Huang J."/>
            <person name="Wang M."/>
            <person name="Liu G.H."/>
            <person name="Yang H.J."/>
            <person name="Xiao X.J."/>
            <person name="Hsiao Y.Y."/>
            <person name="Wu W.L."/>
            <person name="Chen Y.Y."/>
            <person name="Mitsuda N."/>
            <person name="Ohme-Takagi M."/>
            <person name="Luo Y.B."/>
            <person name="Van de Peer Y."/>
            <person name="Liu Z.J."/>
        </authorList>
    </citation>
    <scope>NUCLEOTIDE SEQUENCE [LARGE SCALE GENOMIC DNA]</scope>
    <source>
        <tissue evidence="9">The whole plant</tissue>
    </source>
</reference>
<evidence type="ECO:0000256" key="3">
    <source>
        <dbReference type="ARBA" id="ARBA00022824"/>
    </source>
</evidence>
<gene>
    <name evidence="9" type="primary">RTNLB6</name>
    <name evidence="9" type="ORF">MA16_Dca016713</name>
</gene>
<dbReference type="Proteomes" id="UP000233837">
    <property type="component" value="Unassembled WGS sequence"/>
</dbReference>
<keyword evidence="4 6" id="KW-1133">Transmembrane helix</keyword>
<feature type="signal peptide" evidence="7">
    <location>
        <begin position="1"/>
        <end position="15"/>
    </location>
</feature>
<dbReference type="PANTHER" id="PTHR10994">
    <property type="entry name" value="RETICULON"/>
    <property type="match status" value="1"/>
</dbReference>
<dbReference type="AlphaFoldDB" id="A0A2I0VJI1"/>
<organism evidence="9 10">
    <name type="scientific">Dendrobium catenatum</name>
    <dbReference type="NCBI Taxonomy" id="906689"/>
    <lineage>
        <taxon>Eukaryota</taxon>
        <taxon>Viridiplantae</taxon>
        <taxon>Streptophyta</taxon>
        <taxon>Embryophyta</taxon>
        <taxon>Tracheophyta</taxon>
        <taxon>Spermatophyta</taxon>
        <taxon>Magnoliopsida</taxon>
        <taxon>Liliopsida</taxon>
        <taxon>Asparagales</taxon>
        <taxon>Orchidaceae</taxon>
        <taxon>Epidendroideae</taxon>
        <taxon>Malaxideae</taxon>
        <taxon>Dendrobiinae</taxon>
        <taxon>Dendrobium</taxon>
    </lineage>
</organism>
<keyword evidence="2 6" id="KW-0812">Transmembrane</keyword>
<accession>A0A2I0VJI1</accession>
<comment type="caution">
    <text evidence="6">Lacks conserved residue(s) required for the propagation of feature annotation.</text>
</comment>
<dbReference type="PROSITE" id="PS50845">
    <property type="entry name" value="RETICULON"/>
    <property type="match status" value="1"/>
</dbReference>
<proteinExistence type="predicted"/>
<dbReference type="Pfam" id="PF02453">
    <property type="entry name" value="Reticulon"/>
    <property type="match status" value="1"/>
</dbReference>
<evidence type="ECO:0000256" key="4">
    <source>
        <dbReference type="ARBA" id="ARBA00022989"/>
    </source>
</evidence>
<evidence type="ECO:0000256" key="1">
    <source>
        <dbReference type="ARBA" id="ARBA00004477"/>
    </source>
</evidence>
<comment type="subcellular location">
    <subcellularLocation>
        <location evidence="1 6">Endoplasmic reticulum membrane</location>
        <topology evidence="1 6">Multi-pass membrane protein</topology>
    </subcellularLocation>
</comment>
<keyword evidence="7" id="KW-0732">Signal</keyword>
<evidence type="ECO:0000256" key="2">
    <source>
        <dbReference type="ARBA" id="ARBA00022692"/>
    </source>
</evidence>
<evidence type="ECO:0000313" key="10">
    <source>
        <dbReference type="Proteomes" id="UP000233837"/>
    </source>
</evidence>
<evidence type="ECO:0000259" key="8">
    <source>
        <dbReference type="PROSITE" id="PS50845"/>
    </source>
</evidence>
<dbReference type="PANTHER" id="PTHR10994:SF177">
    <property type="entry name" value="RETICULON-LIKE PROTEIN B15"/>
    <property type="match status" value="1"/>
</dbReference>
<feature type="domain" description="Reticulon" evidence="8">
    <location>
        <begin position="1"/>
        <end position="104"/>
    </location>
</feature>
<feature type="chain" id="PRO_5014120961" description="Reticulon-like protein" evidence="7">
    <location>
        <begin position="16"/>
        <end position="104"/>
    </location>
</feature>
<feature type="transmembrane region" description="Helical" evidence="6">
    <location>
        <begin position="71"/>
        <end position="100"/>
    </location>
</feature>